<feature type="transmembrane region" description="Helical" evidence="1">
    <location>
        <begin position="264"/>
        <end position="279"/>
    </location>
</feature>
<accession>A0A1G7WS49</accession>
<keyword evidence="1" id="KW-0472">Membrane</keyword>
<evidence type="ECO:0000313" key="3">
    <source>
        <dbReference type="Proteomes" id="UP000199492"/>
    </source>
</evidence>
<evidence type="ECO:0000256" key="1">
    <source>
        <dbReference type="SAM" id="Phobius"/>
    </source>
</evidence>
<dbReference type="Pfam" id="PF19992">
    <property type="entry name" value="DUF6427"/>
    <property type="match status" value="1"/>
</dbReference>
<feature type="transmembrane region" description="Helical" evidence="1">
    <location>
        <begin position="44"/>
        <end position="61"/>
    </location>
</feature>
<feature type="transmembrane region" description="Helical" evidence="1">
    <location>
        <begin position="286"/>
        <end position="304"/>
    </location>
</feature>
<feature type="transmembrane region" description="Helical" evidence="1">
    <location>
        <begin position="124"/>
        <end position="150"/>
    </location>
</feature>
<sequence length="305" mass="35245">MITSIFSKSKPINFIFVAVYVCLLFVVTNYTLLFSDLNSSLATLFKWAVTLFLVFLIDFIVSKNNLTQRNSYAIMTFGLLFGMFPEVMKHTNLLLANLFIIFALRRLISLHSNLHIKKKLFDAAFWIALAALFYFWSILFFALVIVALIYHSQNDFKNVIIPFMGVATVIILLLVYNIIVDDVYVKPSNFKRYASLDFTAYNSKENILKFTVLFTSYVWTLIYYFKNIPDKNKKLKPSYFLIAWSSIIAILVAIIAPAKNGSEFLFLFAPFSIIMANYIEVISERWFKEVFIALFIIVPIIGLML</sequence>
<feature type="transmembrane region" description="Helical" evidence="1">
    <location>
        <begin position="207"/>
        <end position="225"/>
    </location>
</feature>
<evidence type="ECO:0000313" key="2">
    <source>
        <dbReference type="EMBL" id="SDG74718.1"/>
    </source>
</evidence>
<proteinExistence type="predicted"/>
<organism evidence="2 3">
    <name type="scientific">Winogradskyella thalassocola</name>
    <dbReference type="NCBI Taxonomy" id="262004"/>
    <lineage>
        <taxon>Bacteria</taxon>
        <taxon>Pseudomonadati</taxon>
        <taxon>Bacteroidota</taxon>
        <taxon>Flavobacteriia</taxon>
        <taxon>Flavobacteriales</taxon>
        <taxon>Flavobacteriaceae</taxon>
        <taxon>Winogradskyella</taxon>
    </lineage>
</organism>
<feature type="transmembrane region" description="Helical" evidence="1">
    <location>
        <begin position="12"/>
        <end position="32"/>
    </location>
</feature>
<dbReference type="EMBL" id="FNCZ01000001">
    <property type="protein sequence ID" value="SDG74718.1"/>
    <property type="molecule type" value="Genomic_DNA"/>
</dbReference>
<feature type="transmembrane region" description="Helical" evidence="1">
    <location>
        <begin position="159"/>
        <end position="179"/>
    </location>
</feature>
<reference evidence="3" key="1">
    <citation type="submission" date="2016-10" db="EMBL/GenBank/DDBJ databases">
        <authorList>
            <person name="Varghese N."/>
            <person name="Submissions S."/>
        </authorList>
    </citation>
    <scope>NUCLEOTIDE SEQUENCE [LARGE SCALE GENOMIC DNA]</scope>
    <source>
        <strain evidence="3">DSM 15363</strain>
    </source>
</reference>
<dbReference type="AlphaFoldDB" id="A0A1G7WS49"/>
<dbReference type="InterPro" id="IPR045625">
    <property type="entry name" value="DUF6427"/>
</dbReference>
<protein>
    <recommendedName>
        <fullName evidence="4">EpsG family protein</fullName>
    </recommendedName>
</protein>
<name>A0A1G7WS49_9FLAO</name>
<gene>
    <name evidence="2" type="ORF">SAMN04489796_101471</name>
</gene>
<dbReference type="RefSeq" id="WP_092465974.1">
    <property type="nucleotide sequence ID" value="NZ_FNCZ01000001.1"/>
</dbReference>
<dbReference type="OrthoDB" id="1439867at2"/>
<feature type="transmembrane region" description="Helical" evidence="1">
    <location>
        <begin position="73"/>
        <end position="104"/>
    </location>
</feature>
<feature type="transmembrane region" description="Helical" evidence="1">
    <location>
        <begin position="237"/>
        <end position="258"/>
    </location>
</feature>
<keyword evidence="1" id="KW-1133">Transmembrane helix</keyword>
<keyword evidence="3" id="KW-1185">Reference proteome</keyword>
<keyword evidence="1" id="KW-0812">Transmembrane</keyword>
<dbReference type="STRING" id="262004.SAMN04489796_101471"/>
<dbReference type="Proteomes" id="UP000199492">
    <property type="component" value="Unassembled WGS sequence"/>
</dbReference>
<evidence type="ECO:0008006" key="4">
    <source>
        <dbReference type="Google" id="ProtNLM"/>
    </source>
</evidence>